<dbReference type="AlphaFoldDB" id="A0A9J6BTC7"/>
<proteinExistence type="inferred from homology"/>
<keyword evidence="8" id="KW-1185">Reference proteome</keyword>
<dbReference type="SUPFAM" id="SSF64263">
    <property type="entry name" value="Prokaryotic ribosomal protein L17"/>
    <property type="match status" value="1"/>
</dbReference>
<protein>
    <recommendedName>
        <fullName evidence="4">Large ribosomal subunit protein bL17m</fullName>
    </recommendedName>
    <alternativeName>
        <fullName evidence="5">39S ribosomal protein L17, mitochondrial</fullName>
    </alternativeName>
</protein>
<dbReference type="PANTHER" id="PTHR14413">
    <property type="entry name" value="RIBOSOMAL PROTEIN L17"/>
    <property type="match status" value="1"/>
</dbReference>
<evidence type="ECO:0000313" key="8">
    <source>
        <dbReference type="Proteomes" id="UP001107558"/>
    </source>
</evidence>
<keyword evidence="3" id="KW-0687">Ribonucleoprotein</keyword>
<evidence type="ECO:0000256" key="2">
    <source>
        <dbReference type="ARBA" id="ARBA00022980"/>
    </source>
</evidence>
<evidence type="ECO:0000313" key="7">
    <source>
        <dbReference type="EMBL" id="KAG5672739.1"/>
    </source>
</evidence>
<evidence type="ECO:0000256" key="4">
    <source>
        <dbReference type="ARBA" id="ARBA00035290"/>
    </source>
</evidence>
<dbReference type="GO" id="GO:0005762">
    <property type="term" value="C:mitochondrial large ribosomal subunit"/>
    <property type="evidence" value="ECO:0007669"/>
    <property type="project" value="TreeGrafter"/>
</dbReference>
<dbReference type="FunFam" id="3.90.1030.10:FF:000009">
    <property type="entry name" value="39S ribosomal protein L17, mitochondrial"/>
    <property type="match status" value="1"/>
</dbReference>
<comment type="caution">
    <text evidence="7">The sequence shown here is derived from an EMBL/GenBank/DDBJ whole genome shotgun (WGS) entry which is preliminary data.</text>
</comment>
<sequence length="213" mass="24961">MVGKPLKSLGYAEVTKLMSELKVPVLPRHRNLSSPLGPEGRINKLRQTVTALVKYERIELFHNRADEARGYVERLVSDARRYGDQNKEMMEMASYWLLEKQLVHKLFKVICPRFHDTFDGPFTTAYNAPRKYPSETERKQYFKRVVLELKGHPFPPLLPQASYQGKYLIHNVLLDAAMKDYYQEKKLNAMQNKKEEVTESVDEEKELDNQIKE</sequence>
<dbReference type="Proteomes" id="UP001107558">
    <property type="component" value="Chromosome 3"/>
</dbReference>
<dbReference type="PANTHER" id="PTHR14413:SF16">
    <property type="entry name" value="LARGE RIBOSOMAL SUBUNIT PROTEIN BL17M"/>
    <property type="match status" value="1"/>
</dbReference>
<dbReference type="GO" id="GO:0003735">
    <property type="term" value="F:structural constituent of ribosome"/>
    <property type="evidence" value="ECO:0007669"/>
    <property type="project" value="InterPro"/>
</dbReference>
<evidence type="ECO:0000256" key="6">
    <source>
        <dbReference type="SAM" id="MobiDB-lite"/>
    </source>
</evidence>
<organism evidence="7 8">
    <name type="scientific">Polypedilum vanderplanki</name>
    <name type="common">Sleeping chironomid midge</name>
    <dbReference type="NCBI Taxonomy" id="319348"/>
    <lineage>
        <taxon>Eukaryota</taxon>
        <taxon>Metazoa</taxon>
        <taxon>Ecdysozoa</taxon>
        <taxon>Arthropoda</taxon>
        <taxon>Hexapoda</taxon>
        <taxon>Insecta</taxon>
        <taxon>Pterygota</taxon>
        <taxon>Neoptera</taxon>
        <taxon>Endopterygota</taxon>
        <taxon>Diptera</taxon>
        <taxon>Nematocera</taxon>
        <taxon>Chironomoidea</taxon>
        <taxon>Chironomidae</taxon>
        <taxon>Chironominae</taxon>
        <taxon>Polypedilum</taxon>
        <taxon>Polypedilum</taxon>
    </lineage>
</organism>
<accession>A0A9J6BTC7</accession>
<keyword evidence="2" id="KW-0689">Ribosomal protein</keyword>
<comment type="similarity">
    <text evidence="1">Belongs to the bacterial ribosomal protein bL17 family.</text>
</comment>
<evidence type="ECO:0000256" key="5">
    <source>
        <dbReference type="ARBA" id="ARBA00035413"/>
    </source>
</evidence>
<dbReference type="OrthoDB" id="275000at2759"/>
<dbReference type="Gene3D" id="3.90.1030.10">
    <property type="entry name" value="Ribosomal protein L17"/>
    <property type="match status" value="1"/>
</dbReference>
<dbReference type="InterPro" id="IPR000456">
    <property type="entry name" value="Ribosomal_bL17"/>
</dbReference>
<name>A0A9J6BTC7_POLVA</name>
<evidence type="ECO:0000256" key="3">
    <source>
        <dbReference type="ARBA" id="ARBA00023274"/>
    </source>
</evidence>
<gene>
    <name evidence="7" type="ORF">PVAND_002840</name>
</gene>
<reference evidence="7" key="1">
    <citation type="submission" date="2021-03" db="EMBL/GenBank/DDBJ databases">
        <title>Chromosome level genome of the anhydrobiotic midge Polypedilum vanderplanki.</title>
        <authorList>
            <person name="Yoshida Y."/>
            <person name="Kikawada T."/>
            <person name="Gusev O."/>
        </authorList>
    </citation>
    <scope>NUCLEOTIDE SEQUENCE</scope>
    <source>
        <strain evidence="7">NIAS01</strain>
        <tissue evidence="7">Whole body or cell culture</tissue>
    </source>
</reference>
<dbReference type="InterPro" id="IPR036373">
    <property type="entry name" value="Ribosomal_bL17_sf"/>
</dbReference>
<dbReference type="EMBL" id="JADBJN010000003">
    <property type="protein sequence ID" value="KAG5672739.1"/>
    <property type="molecule type" value="Genomic_DNA"/>
</dbReference>
<dbReference type="GO" id="GO:0006412">
    <property type="term" value="P:translation"/>
    <property type="evidence" value="ECO:0007669"/>
    <property type="project" value="InterPro"/>
</dbReference>
<feature type="region of interest" description="Disordered" evidence="6">
    <location>
        <begin position="190"/>
        <end position="213"/>
    </location>
</feature>
<evidence type="ECO:0000256" key="1">
    <source>
        <dbReference type="ARBA" id="ARBA00008777"/>
    </source>
</evidence>
<dbReference type="Pfam" id="PF01196">
    <property type="entry name" value="Ribosomal_L17"/>
    <property type="match status" value="1"/>
</dbReference>